<reference evidence="2 3" key="1">
    <citation type="journal article" date="2021" name="bioRxiv">
        <title>Unique metabolic strategies in Hadean analogues reveal hints for primordial physiology.</title>
        <authorList>
            <person name="Nobu M.K."/>
            <person name="Nakai R."/>
            <person name="Tamazawa S."/>
            <person name="Mori H."/>
            <person name="Toyoda A."/>
            <person name="Ijiri A."/>
            <person name="Suzuki S."/>
            <person name="Kurokawa K."/>
            <person name="Kamagata Y."/>
            <person name="Tamaki H."/>
        </authorList>
    </citation>
    <scope>NUCLEOTIDE SEQUENCE [LARGE SCALE GENOMIC DNA]</scope>
    <source>
        <strain evidence="2">BS525</strain>
    </source>
</reference>
<evidence type="ECO:0000256" key="1">
    <source>
        <dbReference type="SAM" id="SignalP"/>
    </source>
</evidence>
<sequence length="79" mass="8515">MKKKMFALAFGLLTLAASVAIAPHKAEAQATVGSVIEIDISNNEDQHGRVYVDRNYGGFRLYGCRDSGGTCLADITIRP</sequence>
<feature type="signal peptide" evidence="1">
    <location>
        <begin position="1"/>
        <end position="22"/>
    </location>
</feature>
<evidence type="ECO:0000313" key="3">
    <source>
        <dbReference type="Proteomes" id="UP000811545"/>
    </source>
</evidence>
<dbReference type="EMBL" id="QLTW01000139">
    <property type="protein sequence ID" value="MBT9145663.1"/>
    <property type="molecule type" value="Genomic_DNA"/>
</dbReference>
<proteinExistence type="predicted"/>
<evidence type="ECO:0000313" key="2">
    <source>
        <dbReference type="EMBL" id="MBT9145663.1"/>
    </source>
</evidence>
<dbReference type="AlphaFoldDB" id="A0A9E2F7J8"/>
<evidence type="ECO:0008006" key="4">
    <source>
        <dbReference type="Google" id="ProtNLM"/>
    </source>
</evidence>
<comment type="caution">
    <text evidence="2">The sequence shown here is derived from an EMBL/GenBank/DDBJ whole genome shotgun (WGS) entry which is preliminary data.</text>
</comment>
<accession>A0A9E2F7J8</accession>
<keyword evidence="1" id="KW-0732">Signal</keyword>
<dbReference type="Proteomes" id="UP000811545">
    <property type="component" value="Unassembled WGS sequence"/>
</dbReference>
<feature type="chain" id="PRO_5038912618" description="Secreted protein" evidence="1">
    <location>
        <begin position="23"/>
        <end position="79"/>
    </location>
</feature>
<organism evidence="2 3">
    <name type="scientific">Psychracetigena formicireducens</name>
    <dbReference type="NCBI Taxonomy" id="2986056"/>
    <lineage>
        <taxon>Bacteria</taxon>
        <taxon>Bacillati</taxon>
        <taxon>Candidatus Lithacetigenota</taxon>
        <taxon>Candidatus Psychracetigena</taxon>
    </lineage>
</organism>
<name>A0A9E2F7J8_PSYF1</name>
<protein>
    <recommendedName>
        <fullName evidence="4">Secreted protein</fullName>
    </recommendedName>
</protein>
<gene>
    <name evidence="2" type="ORF">DDT42_01538</name>
</gene>